<accession>A0A5C6M001</accession>
<protein>
    <submittedName>
        <fullName evidence="1">Uncharacterized protein</fullName>
    </submittedName>
</protein>
<evidence type="ECO:0000313" key="2">
    <source>
        <dbReference type="Proteomes" id="UP000321083"/>
    </source>
</evidence>
<organism evidence="1 2">
    <name type="scientific">Planctomyces bekefii</name>
    <dbReference type="NCBI Taxonomy" id="1653850"/>
    <lineage>
        <taxon>Bacteria</taxon>
        <taxon>Pseudomonadati</taxon>
        <taxon>Planctomycetota</taxon>
        <taxon>Planctomycetia</taxon>
        <taxon>Planctomycetales</taxon>
        <taxon>Planctomycetaceae</taxon>
        <taxon>Planctomyces</taxon>
    </lineage>
</organism>
<evidence type="ECO:0000313" key="1">
    <source>
        <dbReference type="EMBL" id="TWW08100.1"/>
    </source>
</evidence>
<gene>
    <name evidence="1" type="ORF">E3A20_27740</name>
</gene>
<name>A0A5C6M001_9PLAN</name>
<proteinExistence type="predicted"/>
<reference evidence="1 2" key="1">
    <citation type="submission" date="2019-08" db="EMBL/GenBank/DDBJ databases">
        <title>100 year-old enigma solved: identification of Planctomyces bekefii, the type genus and species of the phylum Planctomycetes.</title>
        <authorList>
            <person name="Svetlana D.N."/>
            <person name="Overmann J."/>
        </authorList>
    </citation>
    <scope>NUCLEOTIDE SEQUENCE [LARGE SCALE GENOMIC DNA]</scope>
    <source>
        <strain evidence="1">Phe10_nw2017</strain>
    </source>
</reference>
<comment type="caution">
    <text evidence="1">The sequence shown here is derived from an EMBL/GenBank/DDBJ whole genome shotgun (WGS) entry which is preliminary data.</text>
</comment>
<dbReference type="EMBL" id="SRHE01000844">
    <property type="protein sequence ID" value="TWW08100.1"/>
    <property type="molecule type" value="Genomic_DNA"/>
</dbReference>
<dbReference type="AlphaFoldDB" id="A0A5C6M001"/>
<feature type="non-terminal residue" evidence="1">
    <location>
        <position position="36"/>
    </location>
</feature>
<keyword evidence="2" id="KW-1185">Reference proteome</keyword>
<dbReference type="Proteomes" id="UP000321083">
    <property type="component" value="Unassembled WGS sequence"/>
</dbReference>
<sequence>MENKKVKLEYKTNEEMLEILSKSDDWVIIRHDKIGL</sequence>
<reference evidence="1 2" key="2">
    <citation type="submission" date="2019-08" db="EMBL/GenBank/DDBJ databases">
        <authorList>
            <person name="Henke P."/>
        </authorList>
    </citation>
    <scope>NUCLEOTIDE SEQUENCE [LARGE SCALE GENOMIC DNA]</scope>
    <source>
        <strain evidence="1">Phe10_nw2017</strain>
    </source>
</reference>